<dbReference type="RefSeq" id="WP_147291414.1">
    <property type="nucleotide sequence ID" value="NZ_UFWZ01000001.1"/>
</dbReference>
<reference evidence="1 2" key="1">
    <citation type="submission" date="2018-06" db="EMBL/GenBank/DDBJ databases">
        <authorList>
            <consortium name="Pathogen Informatics"/>
            <person name="Doyle S."/>
        </authorList>
    </citation>
    <scope>NUCLEOTIDE SEQUENCE [LARGE SCALE GENOMIC DNA]</scope>
    <source>
        <strain evidence="1 2">NCTC9836</strain>
    </source>
</reference>
<sequence>MKHNICDVLAHRMKGRKMSLSINGADNLSKILAEKFSNRLFSTLDKIYKNIIPNDVIDTVIREIPLSASAVTLGRKVIQKLCGLKGFGDLGYN</sequence>
<accession>A0A381J7C2</accession>
<evidence type="ECO:0000313" key="1">
    <source>
        <dbReference type="EMBL" id="SUY46879.1"/>
    </source>
</evidence>
<gene>
    <name evidence="1" type="ORF">NCTC9836_01190</name>
</gene>
<protein>
    <submittedName>
        <fullName evidence="1">Uncharacterized protein</fullName>
    </submittedName>
</protein>
<name>A0A381J7C2_9CLOT</name>
<dbReference type="AlphaFoldDB" id="A0A381J7C2"/>
<proteinExistence type="predicted"/>
<dbReference type="EMBL" id="UFWZ01000001">
    <property type="protein sequence ID" value="SUY46879.1"/>
    <property type="molecule type" value="Genomic_DNA"/>
</dbReference>
<evidence type="ECO:0000313" key="2">
    <source>
        <dbReference type="Proteomes" id="UP000254664"/>
    </source>
</evidence>
<keyword evidence="2" id="KW-1185">Reference proteome</keyword>
<organism evidence="1 2">
    <name type="scientific">Clostridium putrefaciens</name>
    <dbReference type="NCBI Taxonomy" id="99675"/>
    <lineage>
        <taxon>Bacteria</taxon>
        <taxon>Bacillati</taxon>
        <taxon>Bacillota</taxon>
        <taxon>Clostridia</taxon>
        <taxon>Eubacteriales</taxon>
        <taxon>Clostridiaceae</taxon>
        <taxon>Clostridium</taxon>
    </lineage>
</organism>
<dbReference type="OrthoDB" id="2162583at2"/>
<dbReference type="Proteomes" id="UP000254664">
    <property type="component" value="Unassembled WGS sequence"/>
</dbReference>